<dbReference type="Pfam" id="PF02362">
    <property type="entry name" value="B3"/>
    <property type="match status" value="2"/>
</dbReference>
<dbReference type="PANTHER" id="PTHR31920:SF108">
    <property type="entry name" value="B3 DOMAIN-CONTAINING TRANSCRIPTION FACTOR VRN1-LIKE"/>
    <property type="match status" value="1"/>
</dbReference>
<dbReference type="AlphaFoldDB" id="A0AAV1D5J1"/>
<dbReference type="EMBL" id="OX459121">
    <property type="protein sequence ID" value="CAI9103129.1"/>
    <property type="molecule type" value="Genomic_DNA"/>
</dbReference>
<dbReference type="InterPro" id="IPR015300">
    <property type="entry name" value="DNA-bd_pseudobarrel_sf"/>
</dbReference>
<comment type="subcellular location">
    <subcellularLocation>
        <location evidence="1">Nucleus</location>
    </subcellularLocation>
</comment>
<evidence type="ECO:0000256" key="3">
    <source>
        <dbReference type="ARBA" id="ARBA00023125"/>
    </source>
</evidence>
<name>A0AAV1D5J1_OLDCO</name>
<organism evidence="8 9">
    <name type="scientific">Oldenlandia corymbosa var. corymbosa</name>
    <dbReference type="NCBI Taxonomy" id="529605"/>
    <lineage>
        <taxon>Eukaryota</taxon>
        <taxon>Viridiplantae</taxon>
        <taxon>Streptophyta</taxon>
        <taxon>Embryophyta</taxon>
        <taxon>Tracheophyta</taxon>
        <taxon>Spermatophyta</taxon>
        <taxon>Magnoliopsida</taxon>
        <taxon>eudicotyledons</taxon>
        <taxon>Gunneridae</taxon>
        <taxon>Pentapetalae</taxon>
        <taxon>asterids</taxon>
        <taxon>lamiids</taxon>
        <taxon>Gentianales</taxon>
        <taxon>Rubiaceae</taxon>
        <taxon>Rubioideae</taxon>
        <taxon>Spermacoceae</taxon>
        <taxon>Hedyotis-Oldenlandia complex</taxon>
        <taxon>Oldenlandia</taxon>
    </lineage>
</organism>
<evidence type="ECO:0000313" key="8">
    <source>
        <dbReference type="EMBL" id="CAI9103129.1"/>
    </source>
</evidence>
<protein>
    <submittedName>
        <fullName evidence="8">OLC1v1001570C1</fullName>
    </submittedName>
</protein>
<evidence type="ECO:0000256" key="5">
    <source>
        <dbReference type="ARBA" id="ARBA00023242"/>
    </source>
</evidence>
<feature type="domain" description="TF-B3" evidence="7">
    <location>
        <begin position="1"/>
        <end position="65"/>
    </location>
</feature>
<dbReference type="Proteomes" id="UP001161247">
    <property type="component" value="Chromosome 4"/>
</dbReference>
<keyword evidence="4" id="KW-0804">Transcription</keyword>
<evidence type="ECO:0000256" key="2">
    <source>
        <dbReference type="ARBA" id="ARBA00023015"/>
    </source>
</evidence>
<dbReference type="GO" id="GO:0005634">
    <property type="term" value="C:nucleus"/>
    <property type="evidence" value="ECO:0007669"/>
    <property type="project" value="UniProtKB-SubCell"/>
</dbReference>
<dbReference type="PROSITE" id="PS50863">
    <property type="entry name" value="B3"/>
    <property type="match status" value="2"/>
</dbReference>
<dbReference type="CDD" id="cd10017">
    <property type="entry name" value="B3_DNA"/>
    <property type="match status" value="2"/>
</dbReference>
<sequence>MGEVIMVKDPIGATWRMKLLTDNKGTKVHQGWVEFQDFYAIKRHYFLVFRYNGNSQFTVTIFDKAGQEIDYPRRLHETTKRKQLHPISGEEKDEEEGEDDNDDDEDDADSVEILWEKSWKEVKEAGSSSQQATTSRRTKRSRSSSSALNPKNEDLKAYQQAMLFNSNHPFFICVIRSGSISGSFRISMRRKFVRENLAKNLYEEFKLHLQVNEENSWSVRVITEAKDNIGRIGGGWKIFVHENNVELNDVCIFEMHKEQKPYLQIKLKAEGMKFFAFS</sequence>
<feature type="domain" description="TF-B3" evidence="7">
    <location>
        <begin position="171"/>
        <end position="269"/>
    </location>
</feature>
<dbReference type="InterPro" id="IPR003340">
    <property type="entry name" value="B3_DNA-bd"/>
</dbReference>
<evidence type="ECO:0000313" key="9">
    <source>
        <dbReference type="Proteomes" id="UP001161247"/>
    </source>
</evidence>
<keyword evidence="2" id="KW-0805">Transcription regulation</keyword>
<evidence type="ECO:0000259" key="7">
    <source>
        <dbReference type="PROSITE" id="PS50863"/>
    </source>
</evidence>
<keyword evidence="3" id="KW-0238">DNA-binding</keyword>
<reference evidence="8" key="1">
    <citation type="submission" date="2023-03" db="EMBL/GenBank/DDBJ databases">
        <authorList>
            <person name="Julca I."/>
        </authorList>
    </citation>
    <scope>NUCLEOTIDE SEQUENCE</scope>
</reference>
<keyword evidence="9" id="KW-1185">Reference proteome</keyword>
<dbReference type="PANTHER" id="PTHR31920">
    <property type="entry name" value="B3 DOMAIN-CONTAINING"/>
    <property type="match status" value="1"/>
</dbReference>
<dbReference type="InterPro" id="IPR050655">
    <property type="entry name" value="Plant_B3_domain"/>
</dbReference>
<feature type="region of interest" description="Disordered" evidence="6">
    <location>
        <begin position="121"/>
        <end position="152"/>
    </location>
</feature>
<accession>A0AAV1D5J1</accession>
<proteinExistence type="predicted"/>
<feature type="compositionally biased region" description="Acidic residues" evidence="6">
    <location>
        <begin position="91"/>
        <end position="107"/>
    </location>
</feature>
<evidence type="ECO:0000256" key="1">
    <source>
        <dbReference type="ARBA" id="ARBA00004123"/>
    </source>
</evidence>
<gene>
    <name evidence="8" type="ORF">OLC1_LOCUS12351</name>
</gene>
<dbReference type="SUPFAM" id="SSF101936">
    <property type="entry name" value="DNA-binding pseudobarrel domain"/>
    <property type="match status" value="2"/>
</dbReference>
<feature type="region of interest" description="Disordered" evidence="6">
    <location>
        <begin position="74"/>
        <end position="107"/>
    </location>
</feature>
<dbReference type="SMART" id="SM01019">
    <property type="entry name" value="B3"/>
    <property type="match status" value="1"/>
</dbReference>
<evidence type="ECO:0000256" key="4">
    <source>
        <dbReference type="ARBA" id="ARBA00023163"/>
    </source>
</evidence>
<dbReference type="GO" id="GO:0003677">
    <property type="term" value="F:DNA binding"/>
    <property type="evidence" value="ECO:0007669"/>
    <property type="project" value="UniProtKB-KW"/>
</dbReference>
<evidence type="ECO:0000256" key="6">
    <source>
        <dbReference type="SAM" id="MobiDB-lite"/>
    </source>
</evidence>
<dbReference type="Gene3D" id="2.40.330.10">
    <property type="entry name" value="DNA-binding pseudobarrel domain"/>
    <property type="match status" value="2"/>
</dbReference>
<keyword evidence="5" id="KW-0539">Nucleus</keyword>